<sequence length="62" mass="7170">MSQRICSRQLLQFQLSKPKLLLIFRKVTCGRSISLVGHAWGPPRGFRMLLTLSFVILLRGNW</sequence>
<evidence type="ECO:0000313" key="1">
    <source>
        <dbReference type="EMBL" id="JAE06891.1"/>
    </source>
</evidence>
<reference evidence="1" key="2">
    <citation type="journal article" date="2015" name="Data Brief">
        <title>Shoot transcriptome of the giant reed, Arundo donax.</title>
        <authorList>
            <person name="Barrero R.A."/>
            <person name="Guerrero F.D."/>
            <person name="Moolhuijzen P."/>
            <person name="Goolsby J.A."/>
            <person name="Tidwell J."/>
            <person name="Bellgard S.E."/>
            <person name="Bellgard M.I."/>
        </authorList>
    </citation>
    <scope>NUCLEOTIDE SEQUENCE</scope>
    <source>
        <tissue evidence="1">Shoot tissue taken approximately 20 cm above the soil surface</tissue>
    </source>
</reference>
<proteinExistence type="predicted"/>
<organism evidence="1">
    <name type="scientific">Arundo donax</name>
    <name type="common">Giant reed</name>
    <name type="synonym">Donax arundinaceus</name>
    <dbReference type="NCBI Taxonomy" id="35708"/>
    <lineage>
        <taxon>Eukaryota</taxon>
        <taxon>Viridiplantae</taxon>
        <taxon>Streptophyta</taxon>
        <taxon>Embryophyta</taxon>
        <taxon>Tracheophyta</taxon>
        <taxon>Spermatophyta</taxon>
        <taxon>Magnoliopsida</taxon>
        <taxon>Liliopsida</taxon>
        <taxon>Poales</taxon>
        <taxon>Poaceae</taxon>
        <taxon>PACMAD clade</taxon>
        <taxon>Arundinoideae</taxon>
        <taxon>Arundineae</taxon>
        <taxon>Arundo</taxon>
    </lineage>
</organism>
<dbReference type="AlphaFoldDB" id="A0A0A9F9R8"/>
<accession>A0A0A9F9R8</accession>
<reference evidence="1" key="1">
    <citation type="submission" date="2014-09" db="EMBL/GenBank/DDBJ databases">
        <authorList>
            <person name="Magalhaes I.L.F."/>
            <person name="Oliveira U."/>
            <person name="Santos F.R."/>
            <person name="Vidigal T.H.D.A."/>
            <person name="Brescovit A.D."/>
            <person name="Santos A.J."/>
        </authorList>
    </citation>
    <scope>NUCLEOTIDE SEQUENCE</scope>
    <source>
        <tissue evidence="1">Shoot tissue taken approximately 20 cm above the soil surface</tissue>
    </source>
</reference>
<dbReference type="EMBL" id="GBRH01191005">
    <property type="protein sequence ID" value="JAE06891.1"/>
    <property type="molecule type" value="Transcribed_RNA"/>
</dbReference>
<name>A0A0A9F9R8_ARUDO</name>
<protein>
    <submittedName>
        <fullName evidence="1">AKH1</fullName>
    </submittedName>
</protein>